<dbReference type="EC" id="3.6.4.-" evidence="12"/>
<sequence>MSFSTTGLAPALLDALAAQDIFEPTAIQAAAVPVALQGADLLASAPTGSGKTLAFGLPILQQLAGMKRTGAGSASRSPHALILAPTRELAGQIGEILQTLARSLASPVKTVTAFGGVSINPQMMALRGGADIVVATPGRLLDLVAHNALRLDALRVLVLDEADRLLDAGFAEELQRVIALLPARRQNLLFSATLPPAVQALADQILQSPVRIAEAADVPQIEQHVITVDAPARTALLQHLIREEQWQDILVFVATRHACDMLADKLTRRGIPAAALHGDLSQGARTAALDAFREGRLQVLVATDVAARGLDIAGLQVVINYDLPRAAPDYAHRIGRTGRAGEAGLAISFVSADTEAHFRLIEKRCGIRLEREFIEGFEPRETPRPGAGTGGIKGKRKSRKDKQREAAAAANPEASGED</sequence>
<dbReference type="InterPro" id="IPR044742">
    <property type="entry name" value="DEAD/DEAH_RhlB"/>
</dbReference>
<dbReference type="GO" id="GO:0016787">
    <property type="term" value="F:hydrolase activity"/>
    <property type="evidence" value="ECO:0007669"/>
    <property type="project" value="UniProtKB-KW"/>
</dbReference>
<dbReference type="Proteomes" id="UP001548590">
    <property type="component" value="Unassembled WGS sequence"/>
</dbReference>
<keyword evidence="3 7" id="KW-0347">Helicase</keyword>
<dbReference type="InterPro" id="IPR050079">
    <property type="entry name" value="DEAD_box_RNA_helicase"/>
</dbReference>
<dbReference type="PANTHER" id="PTHR47959:SF13">
    <property type="entry name" value="ATP-DEPENDENT RNA HELICASE RHLE"/>
    <property type="match status" value="1"/>
</dbReference>
<dbReference type="Gene3D" id="3.40.50.300">
    <property type="entry name" value="P-loop containing nucleotide triphosphate hydrolases"/>
    <property type="match status" value="2"/>
</dbReference>
<dbReference type="PROSITE" id="PS51194">
    <property type="entry name" value="HELICASE_CTER"/>
    <property type="match status" value="1"/>
</dbReference>
<keyword evidence="2 7" id="KW-0378">Hydrolase</keyword>
<evidence type="ECO:0000256" key="4">
    <source>
        <dbReference type="ARBA" id="ARBA00022840"/>
    </source>
</evidence>
<feature type="domain" description="Helicase C-terminal" evidence="10">
    <location>
        <begin position="235"/>
        <end position="385"/>
    </location>
</feature>
<evidence type="ECO:0000313" key="12">
    <source>
        <dbReference type="EMBL" id="MET1490419.1"/>
    </source>
</evidence>
<dbReference type="PROSITE" id="PS51195">
    <property type="entry name" value="Q_MOTIF"/>
    <property type="match status" value="1"/>
</dbReference>
<dbReference type="EMBL" id="JBEWLZ010000005">
    <property type="protein sequence ID" value="MET1490419.1"/>
    <property type="molecule type" value="Genomic_DNA"/>
</dbReference>
<feature type="domain" description="DEAD-box RNA helicase Q" evidence="11">
    <location>
        <begin position="1"/>
        <end position="29"/>
    </location>
</feature>
<dbReference type="Pfam" id="PF00271">
    <property type="entry name" value="Helicase_C"/>
    <property type="match status" value="1"/>
</dbReference>
<evidence type="ECO:0000256" key="2">
    <source>
        <dbReference type="ARBA" id="ARBA00022801"/>
    </source>
</evidence>
<evidence type="ECO:0000256" key="5">
    <source>
        <dbReference type="ARBA" id="ARBA00038437"/>
    </source>
</evidence>
<evidence type="ECO:0000259" key="11">
    <source>
        <dbReference type="PROSITE" id="PS51195"/>
    </source>
</evidence>
<dbReference type="CDD" id="cd00268">
    <property type="entry name" value="DEADc"/>
    <property type="match status" value="1"/>
</dbReference>
<evidence type="ECO:0000256" key="3">
    <source>
        <dbReference type="ARBA" id="ARBA00022806"/>
    </source>
</evidence>
<dbReference type="Pfam" id="PF00270">
    <property type="entry name" value="DEAD"/>
    <property type="match status" value="1"/>
</dbReference>
<name>A0ABV2CR74_9RHOO</name>
<dbReference type="PROSITE" id="PS51192">
    <property type="entry name" value="HELICASE_ATP_BIND_1"/>
    <property type="match status" value="1"/>
</dbReference>
<dbReference type="SMART" id="SM00490">
    <property type="entry name" value="HELICc"/>
    <property type="match status" value="1"/>
</dbReference>
<dbReference type="PANTHER" id="PTHR47959">
    <property type="entry name" value="ATP-DEPENDENT RNA HELICASE RHLE-RELATED"/>
    <property type="match status" value="1"/>
</dbReference>
<dbReference type="SUPFAM" id="SSF52540">
    <property type="entry name" value="P-loop containing nucleoside triphosphate hydrolases"/>
    <property type="match status" value="1"/>
</dbReference>
<dbReference type="InterPro" id="IPR011545">
    <property type="entry name" value="DEAD/DEAH_box_helicase_dom"/>
</dbReference>
<comment type="caution">
    <text evidence="12">The sequence shown here is derived from an EMBL/GenBank/DDBJ whole genome shotgun (WGS) entry which is preliminary data.</text>
</comment>
<reference evidence="12 13" key="1">
    <citation type="submission" date="2024-07" db="EMBL/GenBank/DDBJ databases">
        <title>Uliginosibacterium paludis KCTC:42655.</title>
        <authorList>
            <person name="Kim M.K."/>
        </authorList>
    </citation>
    <scope>NUCLEOTIDE SEQUENCE [LARGE SCALE GENOMIC DNA]</scope>
    <source>
        <strain evidence="12 13">KCTC 42655</strain>
    </source>
</reference>
<dbReference type="InterPro" id="IPR014001">
    <property type="entry name" value="Helicase_ATP-bd"/>
</dbReference>
<organism evidence="12 13">
    <name type="scientific">Uliginosibacterium paludis</name>
    <dbReference type="NCBI Taxonomy" id="1615952"/>
    <lineage>
        <taxon>Bacteria</taxon>
        <taxon>Pseudomonadati</taxon>
        <taxon>Pseudomonadota</taxon>
        <taxon>Betaproteobacteria</taxon>
        <taxon>Rhodocyclales</taxon>
        <taxon>Zoogloeaceae</taxon>
        <taxon>Uliginosibacterium</taxon>
    </lineage>
</organism>
<dbReference type="SMART" id="SM00487">
    <property type="entry name" value="DEXDc"/>
    <property type="match status" value="1"/>
</dbReference>
<keyword evidence="4 7" id="KW-0067">ATP-binding</keyword>
<accession>A0ABV2CR74</accession>
<comment type="similarity">
    <text evidence="5 7">Belongs to the DEAD box helicase family.</text>
</comment>
<evidence type="ECO:0000256" key="7">
    <source>
        <dbReference type="RuleBase" id="RU000492"/>
    </source>
</evidence>
<keyword evidence="1 7" id="KW-0547">Nucleotide-binding</keyword>
<evidence type="ECO:0000256" key="6">
    <source>
        <dbReference type="PROSITE-ProRule" id="PRU00552"/>
    </source>
</evidence>
<dbReference type="InterPro" id="IPR001650">
    <property type="entry name" value="Helicase_C-like"/>
</dbReference>
<evidence type="ECO:0000256" key="8">
    <source>
        <dbReference type="SAM" id="MobiDB-lite"/>
    </source>
</evidence>
<dbReference type="CDD" id="cd18787">
    <property type="entry name" value="SF2_C_DEAD"/>
    <property type="match status" value="1"/>
</dbReference>
<feature type="region of interest" description="Disordered" evidence="8">
    <location>
        <begin position="376"/>
        <end position="418"/>
    </location>
</feature>
<proteinExistence type="inferred from homology"/>
<dbReference type="RefSeq" id="WP_345929032.1">
    <property type="nucleotide sequence ID" value="NZ_JBDIVF010000008.1"/>
</dbReference>
<keyword evidence="13" id="KW-1185">Reference proteome</keyword>
<dbReference type="GO" id="GO:0004386">
    <property type="term" value="F:helicase activity"/>
    <property type="evidence" value="ECO:0007669"/>
    <property type="project" value="UniProtKB-KW"/>
</dbReference>
<dbReference type="InterPro" id="IPR000629">
    <property type="entry name" value="RNA-helicase_DEAD-box_CS"/>
</dbReference>
<gene>
    <name evidence="12" type="ORF">ABVT11_11340</name>
</gene>
<evidence type="ECO:0000313" key="13">
    <source>
        <dbReference type="Proteomes" id="UP001548590"/>
    </source>
</evidence>
<evidence type="ECO:0000259" key="9">
    <source>
        <dbReference type="PROSITE" id="PS51192"/>
    </source>
</evidence>
<feature type="domain" description="Helicase ATP-binding" evidence="9">
    <location>
        <begin position="32"/>
        <end position="212"/>
    </location>
</feature>
<evidence type="ECO:0000256" key="1">
    <source>
        <dbReference type="ARBA" id="ARBA00022741"/>
    </source>
</evidence>
<dbReference type="InterPro" id="IPR027417">
    <property type="entry name" value="P-loop_NTPase"/>
</dbReference>
<feature type="short sequence motif" description="Q motif" evidence="6">
    <location>
        <begin position="1"/>
        <end position="29"/>
    </location>
</feature>
<protein>
    <submittedName>
        <fullName evidence="12">DEAD/DEAH box helicase</fullName>
        <ecNumber evidence="12">3.6.4.-</ecNumber>
    </submittedName>
</protein>
<evidence type="ECO:0000259" key="10">
    <source>
        <dbReference type="PROSITE" id="PS51194"/>
    </source>
</evidence>
<dbReference type="PROSITE" id="PS00039">
    <property type="entry name" value="DEAD_ATP_HELICASE"/>
    <property type="match status" value="1"/>
</dbReference>
<dbReference type="InterPro" id="IPR014014">
    <property type="entry name" value="RNA_helicase_DEAD_Q_motif"/>
</dbReference>